<gene>
    <name evidence="1" type="ORF">AK812_SmicGene6647</name>
</gene>
<organism evidence="1 2">
    <name type="scientific">Symbiodinium microadriaticum</name>
    <name type="common">Dinoflagellate</name>
    <name type="synonym">Zooxanthella microadriatica</name>
    <dbReference type="NCBI Taxonomy" id="2951"/>
    <lineage>
        <taxon>Eukaryota</taxon>
        <taxon>Sar</taxon>
        <taxon>Alveolata</taxon>
        <taxon>Dinophyceae</taxon>
        <taxon>Suessiales</taxon>
        <taxon>Symbiodiniaceae</taxon>
        <taxon>Symbiodinium</taxon>
    </lineage>
</organism>
<evidence type="ECO:0000313" key="2">
    <source>
        <dbReference type="Proteomes" id="UP000186817"/>
    </source>
</evidence>
<dbReference type="AlphaFoldDB" id="A0A1Q9EQI3"/>
<reference evidence="1 2" key="1">
    <citation type="submission" date="2016-02" db="EMBL/GenBank/DDBJ databases">
        <title>Genome analysis of coral dinoflagellate symbionts highlights evolutionary adaptations to a symbiotic lifestyle.</title>
        <authorList>
            <person name="Aranda M."/>
            <person name="Li Y."/>
            <person name="Liew Y.J."/>
            <person name="Baumgarten S."/>
            <person name="Simakov O."/>
            <person name="Wilson M."/>
            <person name="Piel J."/>
            <person name="Ashoor H."/>
            <person name="Bougouffa S."/>
            <person name="Bajic V.B."/>
            <person name="Ryu T."/>
            <person name="Ravasi T."/>
            <person name="Bayer T."/>
            <person name="Micklem G."/>
            <person name="Kim H."/>
            <person name="Bhak J."/>
            <person name="Lajeunesse T.C."/>
            <person name="Voolstra C.R."/>
        </authorList>
    </citation>
    <scope>NUCLEOTIDE SEQUENCE [LARGE SCALE GENOMIC DNA]</scope>
    <source>
        <strain evidence="1 2">CCMP2467</strain>
    </source>
</reference>
<name>A0A1Q9EQI3_SYMMI</name>
<accession>A0A1Q9EQI3</accession>
<protein>
    <submittedName>
        <fullName evidence="1">Uncharacterized protein</fullName>
    </submittedName>
</protein>
<dbReference type="EMBL" id="LSRX01000092">
    <property type="protein sequence ID" value="OLQ09689.1"/>
    <property type="molecule type" value="Genomic_DNA"/>
</dbReference>
<comment type="caution">
    <text evidence="1">The sequence shown here is derived from an EMBL/GenBank/DDBJ whole genome shotgun (WGS) entry which is preliminary data.</text>
</comment>
<proteinExistence type="predicted"/>
<keyword evidence="2" id="KW-1185">Reference proteome</keyword>
<sequence>MNWVRLLAKLLKVEPALGSAREKGEGMATPPTPATGAAATDEQLLMRCCRHNGTASEIAGGQGQRPRGTVVDTKAIDQPVKLGGMLEEASRSWRQWNYSLELWLTSQFPETRDILT</sequence>
<evidence type="ECO:0000313" key="1">
    <source>
        <dbReference type="EMBL" id="OLQ09689.1"/>
    </source>
</evidence>
<dbReference type="Proteomes" id="UP000186817">
    <property type="component" value="Unassembled WGS sequence"/>
</dbReference>
<dbReference type="OrthoDB" id="418788at2759"/>